<evidence type="ECO:0008006" key="4">
    <source>
        <dbReference type="Google" id="ProtNLM"/>
    </source>
</evidence>
<dbReference type="EMBL" id="PQXM01000238">
    <property type="protein sequence ID" value="TGO75036.1"/>
    <property type="molecule type" value="Genomic_DNA"/>
</dbReference>
<dbReference type="OrthoDB" id="5272396at2759"/>
<evidence type="ECO:0000313" key="2">
    <source>
        <dbReference type="EMBL" id="TGO75036.1"/>
    </source>
</evidence>
<protein>
    <recommendedName>
        <fullName evidence="4">F-box domain-containing protein</fullName>
    </recommendedName>
</protein>
<feature type="coiled-coil region" evidence="1">
    <location>
        <begin position="7"/>
        <end position="34"/>
    </location>
</feature>
<sequence length="355" mass="41301">MEEFGFKSNSEKRRENLELMIETLESIIAKLKLLHEKPRIARRYSTTGWPSNSSLPIYNSSKSQISRRQSTADLPSKALWSRPQYKPASLVGITPEIRLMIYDHILLPSEFDVMCSSCHPSKCCLELPERCATNKLSRKMFKSPLLRVHPRIYREVKELLWNRAIFGLGCINNAHNSLVSMSWISRRLIRNIEITLQFDCRFQIDLSNMSKSISTMNAMARDGLLQSITIIIPPFQLKLILEEKLNGKFQFDQLRSLGSARTWSCKMIIRILYSESYIDLLDHICMPLKYNFRNIPKEKIIQIYKDLFEELNQAWGGSLYLADTLVWENGRHVYRAPPARVGAPKPLFEFIKRIQ</sequence>
<name>A0A4Z1JNK0_9HELO</name>
<evidence type="ECO:0000256" key="1">
    <source>
        <dbReference type="SAM" id="Coils"/>
    </source>
</evidence>
<gene>
    <name evidence="2" type="ORF">BELL_0239g00120</name>
</gene>
<reference evidence="2 3" key="1">
    <citation type="submission" date="2017-12" db="EMBL/GenBank/DDBJ databases">
        <title>Comparative genomics of Botrytis spp.</title>
        <authorList>
            <person name="Valero-Jimenez C.A."/>
            <person name="Tapia P."/>
            <person name="Veloso J."/>
            <person name="Silva-Moreno E."/>
            <person name="Staats M."/>
            <person name="Valdes J.H."/>
            <person name="Van Kan J.A.L."/>
        </authorList>
    </citation>
    <scope>NUCLEOTIDE SEQUENCE [LARGE SCALE GENOMIC DNA]</scope>
    <source>
        <strain evidence="2 3">Be9601</strain>
    </source>
</reference>
<dbReference type="Proteomes" id="UP000297229">
    <property type="component" value="Unassembled WGS sequence"/>
</dbReference>
<keyword evidence="3" id="KW-1185">Reference proteome</keyword>
<dbReference type="AlphaFoldDB" id="A0A4Z1JNK0"/>
<proteinExistence type="predicted"/>
<keyword evidence="1" id="KW-0175">Coiled coil</keyword>
<accession>A0A4Z1JNK0</accession>
<evidence type="ECO:0000313" key="3">
    <source>
        <dbReference type="Proteomes" id="UP000297229"/>
    </source>
</evidence>
<comment type="caution">
    <text evidence="2">The sequence shown here is derived from an EMBL/GenBank/DDBJ whole genome shotgun (WGS) entry which is preliminary data.</text>
</comment>
<organism evidence="2 3">
    <name type="scientific">Botrytis elliptica</name>
    <dbReference type="NCBI Taxonomy" id="278938"/>
    <lineage>
        <taxon>Eukaryota</taxon>
        <taxon>Fungi</taxon>
        <taxon>Dikarya</taxon>
        <taxon>Ascomycota</taxon>
        <taxon>Pezizomycotina</taxon>
        <taxon>Leotiomycetes</taxon>
        <taxon>Helotiales</taxon>
        <taxon>Sclerotiniaceae</taxon>
        <taxon>Botrytis</taxon>
    </lineage>
</organism>